<dbReference type="PANTHER" id="PTHR46098:SF1">
    <property type="entry name" value="TRNA (CYTOSINE(38)-C(5))-METHYLTRANSFERASE"/>
    <property type="match status" value="1"/>
</dbReference>
<dbReference type="Pfam" id="PF00145">
    <property type="entry name" value="DNA_methylase"/>
    <property type="match status" value="1"/>
</dbReference>
<keyword evidence="3" id="KW-0949">S-adenosyl-L-methionine</keyword>
<dbReference type="SUPFAM" id="SSF53335">
    <property type="entry name" value="S-adenosyl-L-methionine-dependent methyltransferases"/>
    <property type="match status" value="1"/>
</dbReference>
<keyword evidence="1" id="KW-0489">Methyltransferase</keyword>
<name>A0AAN8IBS8_TRICO</name>
<dbReference type="GO" id="GO:0032259">
    <property type="term" value="P:methylation"/>
    <property type="evidence" value="ECO:0007669"/>
    <property type="project" value="UniProtKB-KW"/>
</dbReference>
<dbReference type="AlphaFoldDB" id="A0AAN8IBS8"/>
<evidence type="ECO:0000313" key="4">
    <source>
        <dbReference type="EMBL" id="KAK5967156.1"/>
    </source>
</evidence>
<accession>A0AAN8IBS8</accession>
<dbReference type="GO" id="GO:0008168">
    <property type="term" value="F:methyltransferase activity"/>
    <property type="evidence" value="ECO:0007669"/>
    <property type="project" value="UniProtKB-KW"/>
</dbReference>
<protein>
    <submittedName>
        <fullName evidence="4">Uncharacterized protein</fullName>
    </submittedName>
</protein>
<evidence type="ECO:0000313" key="5">
    <source>
        <dbReference type="Proteomes" id="UP001331761"/>
    </source>
</evidence>
<dbReference type="EMBL" id="WIXE01022755">
    <property type="protein sequence ID" value="KAK5967156.1"/>
    <property type="molecule type" value="Genomic_DNA"/>
</dbReference>
<dbReference type="InterPro" id="IPR029063">
    <property type="entry name" value="SAM-dependent_MTases_sf"/>
</dbReference>
<proteinExistence type="predicted"/>
<evidence type="ECO:0000256" key="3">
    <source>
        <dbReference type="ARBA" id="ARBA00022691"/>
    </source>
</evidence>
<comment type="caution">
    <text evidence="4">The sequence shown here is derived from an EMBL/GenBank/DDBJ whole genome shotgun (WGS) entry which is preliminary data.</text>
</comment>
<keyword evidence="5" id="KW-1185">Reference proteome</keyword>
<organism evidence="4 5">
    <name type="scientific">Trichostrongylus colubriformis</name>
    <name type="common">Black scour worm</name>
    <dbReference type="NCBI Taxonomy" id="6319"/>
    <lineage>
        <taxon>Eukaryota</taxon>
        <taxon>Metazoa</taxon>
        <taxon>Ecdysozoa</taxon>
        <taxon>Nematoda</taxon>
        <taxon>Chromadorea</taxon>
        <taxon>Rhabditida</taxon>
        <taxon>Rhabditina</taxon>
        <taxon>Rhabditomorpha</taxon>
        <taxon>Strongyloidea</taxon>
        <taxon>Trichostrongylidae</taxon>
        <taxon>Trichostrongylus</taxon>
    </lineage>
</organism>
<evidence type="ECO:0000256" key="1">
    <source>
        <dbReference type="ARBA" id="ARBA00022603"/>
    </source>
</evidence>
<dbReference type="InterPro" id="IPR001525">
    <property type="entry name" value="C5_MeTfrase"/>
</dbReference>
<evidence type="ECO:0000256" key="2">
    <source>
        <dbReference type="ARBA" id="ARBA00022679"/>
    </source>
</evidence>
<reference evidence="4 5" key="1">
    <citation type="submission" date="2019-10" db="EMBL/GenBank/DDBJ databases">
        <title>Assembly and Annotation for the nematode Trichostrongylus colubriformis.</title>
        <authorList>
            <person name="Martin J."/>
        </authorList>
    </citation>
    <scope>NUCLEOTIDE SEQUENCE [LARGE SCALE GENOMIC DNA]</scope>
    <source>
        <strain evidence="4">G859</strain>
        <tissue evidence="4">Whole worm</tissue>
    </source>
</reference>
<sequence>MSPPCQPFTKKGSQQGIDDHRCDSFMALMKKLKQMRKRPRYIFLENVLGFETSSVHKELISTLTELHYGYQREIERLPNNEWAVYNTLIPCIIAADPSTLSVILFMTILRGTDEAKARVQGIKCHNEKVTLELF</sequence>
<dbReference type="Gene3D" id="3.40.50.150">
    <property type="entry name" value="Vaccinia Virus protein VP39"/>
    <property type="match status" value="1"/>
</dbReference>
<gene>
    <name evidence="4" type="ORF">GCK32_019370</name>
</gene>
<dbReference type="PANTHER" id="PTHR46098">
    <property type="entry name" value="TRNA (CYTOSINE(38)-C(5))-METHYLTRANSFERASE"/>
    <property type="match status" value="1"/>
</dbReference>
<dbReference type="GO" id="GO:0005634">
    <property type="term" value="C:nucleus"/>
    <property type="evidence" value="ECO:0007669"/>
    <property type="project" value="TreeGrafter"/>
</dbReference>
<keyword evidence="2" id="KW-0808">Transferase</keyword>
<dbReference type="Proteomes" id="UP001331761">
    <property type="component" value="Unassembled WGS sequence"/>
</dbReference>
<dbReference type="InterPro" id="IPR050750">
    <property type="entry name" value="C5-MTase"/>
</dbReference>